<dbReference type="AlphaFoldDB" id="A0A0D6JV43"/>
<dbReference type="InterPro" id="IPR001130">
    <property type="entry name" value="TatD-like"/>
</dbReference>
<gene>
    <name evidence="2" type="primary">tatD</name>
    <name evidence="2" type="ORF">BN996_03238</name>
</gene>
<dbReference type="EMBL" id="CSTE01000004">
    <property type="protein sequence ID" value="CQR52638.1"/>
    <property type="molecule type" value="Genomic_DNA"/>
</dbReference>
<proteinExistence type="inferred from homology"/>
<keyword evidence="3" id="KW-1185">Reference proteome</keyword>
<name>A0A0D6JV43_9EURY</name>
<evidence type="ECO:0000313" key="2">
    <source>
        <dbReference type="EMBL" id="CQR52638.1"/>
    </source>
</evidence>
<protein>
    <submittedName>
        <fullName evidence="2">Tat-linked quality control protein TatD</fullName>
    </submittedName>
</protein>
<dbReference type="PIRSF" id="PIRSF005295">
    <property type="entry name" value="UCP005295_TatD"/>
    <property type="match status" value="1"/>
</dbReference>
<dbReference type="InterPro" id="IPR032466">
    <property type="entry name" value="Metal_Hydrolase"/>
</dbReference>
<reference evidence="3" key="1">
    <citation type="submission" date="2015-03" db="EMBL/GenBank/DDBJ databases">
        <authorList>
            <person name="Urmite Genomes"/>
        </authorList>
    </citation>
    <scope>NUCLEOTIDE SEQUENCE [LARGE SCALE GENOMIC DNA]</scope>
    <source>
        <strain evidence="3">Arc-Hr</strain>
    </source>
</reference>
<keyword evidence="1" id="KW-0378">Hydrolase</keyword>
<sequence>MSIPIIDPHMHMVSRSTSDYERARLAGVECCVEPAFWSGTDKRHAASFFDYFEQIIEFETDRAERAAGIDHYVTVGLEPKEANYPEMAEAVMDGLPEYLDREHVVGLGEIGLDQGTDAEEYAFRRQLRMAEERELPVIIHTPHTQKPEGTERLVEMIREEDVTEERIVIDHNTENTVDISLQTDCWLGFTLYPGKIDAETTIDILEEYGTDKMLLNSAADWDPSDPLAVPKARDKMLDRGWDRDEVRKVVYDNPREFFGQSPNFHYEV</sequence>
<keyword evidence="1" id="KW-0479">Metal-binding</keyword>
<dbReference type="Proteomes" id="UP000198902">
    <property type="component" value="Unassembled WGS sequence"/>
</dbReference>
<evidence type="ECO:0000256" key="1">
    <source>
        <dbReference type="PIRNR" id="PIRNR005295"/>
    </source>
</evidence>
<dbReference type="Pfam" id="PF01026">
    <property type="entry name" value="TatD_DNase"/>
    <property type="match status" value="1"/>
</dbReference>
<dbReference type="Gene3D" id="3.20.20.140">
    <property type="entry name" value="Metal-dependent hydrolases"/>
    <property type="match status" value="1"/>
</dbReference>
<dbReference type="InterPro" id="IPR012022">
    <property type="entry name" value="UCP005295"/>
</dbReference>
<dbReference type="SUPFAM" id="SSF51556">
    <property type="entry name" value="Metallo-dependent hydrolases"/>
    <property type="match status" value="1"/>
</dbReference>
<dbReference type="GO" id="GO:0016788">
    <property type="term" value="F:hydrolase activity, acting on ester bonds"/>
    <property type="evidence" value="ECO:0007669"/>
    <property type="project" value="UniProtKB-UniRule"/>
</dbReference>
<dbReference type="PANTHER" id="PTHR42658:SF1">
    <property type="entry name" value="HYDROLASE TATD"/>
    <property type="match status" value="1"/>
</dbReference>
<accession>A0A0D6JV43</accession>
<dbReference type="GO" id="GO:0046872">
    <property type="term" value="F:metal ion binding"/>
    <property type="evidence" value="ECO:0007669"/>
    <property type="project" value="UniProtKB-KW"/>
</dbReference>
<organism evidence="2 3">
    <name type="scientific">Haloferax massiliensis</name>
    <dbReference type="NCBI Taxonomy" id="1476858"/>
    <lineage>
        <taxon>Archaea</taxon>
        <taxon>Methanobacteriati</taxon>
        <taxon>Methanobacteriota</taxon>
        <taxon>Stenosarchaea group</taxon>
        <taxon>Halobacteria</taxon>
        <taxon>Halobacteriales</taxon>
        <taxon>Haloferacaceae</taxon>
        <taxon>Haloferax</taxon>
    </lineage>
</organism>
<comment type="similarity">
    <text evidence="1">Belongs to the metallo-dependent hydrolases superfamily.</text>
</comment>
<evidence type="ECO:0000313" key="3">
    <source>
        <dbReference type="Proteomes" id="UP000198902"/>
    </source>
</evidence>
<dbReference type="PANTHER" id="PTHR42658">
    <property type="entry name" value="HYDROLASE TATD"/>
    <property type="match status" value="1"/>
</dbReference>